<evidence type="ECO:0000259" key="3">
    <source>
        <dbReference type="Pfam" id="PF00149"/>
    </source>
</evidence>
<gene>
    <name evidence="5" type="ORF">DW674_06540</name>
</gene>
<dbReference type="SUPFAM" id="SSF55816">
    <property type="entry name" value="5'-nucleotidase (syn. UDP-sugar hydrolase), C-terminal domain"/>
    <property type="match status" value="1"/>
</dbReference>
<name>A0A414NX90_9FIRM</name>
<keyword evidence="1" id="KW-0732">Signal</keyword>
<dbReference type="PROSITE" id="PS51257">
    <property type="entry name" value="PROKAR_LIPOPROTEIN"/>
    <property type="match status" value="1"/>
</dbReference>
<proteinExistence type="inferred from homology"/>
<keyword evidence="2" id="KW-0378">Hydrolase</keyword>
<evidence type="ECO:0000256" key="1">
    <source>
        <dbReference type="ARBA" id="ARBA00022729"/>
    </source>
</evidence>
<reference evidence="5 6" key="1">
    <citation type="submission" date="2018-08" db="EMBL/GenBank/DDBJ databases">
        <title>A genome reference for cultivated species of the human gut microbiota.</title>
        <authorList>
            <person name="Zou Y."/>
            <person name="Xue W."/>
            <person name="Luo G."/>
        </authorList>
    </citation>
    <scope>NUCLEOTIDE SEQUENCE [LARGE SCALE GENOMIC DNA]</scope>
    <source>
        <strain evidence="5 6">AM25-21AC</strain>
    </source>
</reference>
<dbReference type="PROSITE" id="PS00786">
    <property type="entry name" value="5_NUCLEOTIDASE_2"/>
    <property type="match status" value="1"/>
</dbReference>
<accession>A0A414NX90</accession>
<comment type="similarity">
    <text evidence="2">Belongs to the 5'-nucleotidase family.</text>
</comment>
<evidence type="ECO:0000313" key="6">
    <source>
        <dbReference type="Proteomes" id="UP000283442"/>
    </source>
</evidence>
<dbReference type="InterPro" id="IPR006179">
    <property type="entry name" value="5_nucleotidase/apyrase"/>
</dbReference>
<dbReference type="CDD" id="cd00845">
    <property type="entry name" value="MPP_UshA_N_like"/>
    <property type="match status" value="1"/>
</dbReference>
<dbReference type="InterPro" id="IPR036907">
    <property type="entry name" value="5'-Nucleotdase_C_sf"/>
</dbReference>
<dbReference type="GO" id="GO:0016788">
    <property type="term" value="F:hydrolase activity, acting on ester bonds"/>
    <property type="evidence" value="ECO:0007669"/>
    <property type="project" value="InterPro"/>
</dbReference>
<dbReference type="EMBL" id="QRHE01000005">
    <property type="protein sequence ID" value="RHF51873.1"/>
    <property type="molecule type" value="Genomic_DNA"/>
</dbReference>
<dbReference type="OrthoDB" id="7820733at2"/>
<organism evidence="5 6">
    <name type="scientific">Mitsuokella multacida</name>
    <dbReference type="NCBI Taxonomy" id="52226"/>
    <lineage>
        <taxon>Bacteria</taxon>
        <taxon>Bacillati</taxon>
        <taxon>Bacillota</taxon>
        <taxon>Negativicutes</taxon>
        <taxon>Selenomonadales</taxon>
        <taxon>Selenomonadaceae</taxon>
        <taxon>Mitsuokella</taxon>
    </lineage>
</organism>
<feature type="domain" description="5'-Nucleotidase C-terminal" evidence="4">
    <location>
        <begin position="317"/>
        <end position="492"/>
    </location>
</feature>
<protein>
    <submittedName>
        <fullName evidence="5">Bifunctional metallophosphatase/5'-nucleotidase</fullName>
    </submittedName>
</protein>
<dbReference type="Gene3D" id="3.60.21.10">
    <property type="match status" value="1"/>
</dbReference>
<dbReference type="PRINTS" id="PR01607">
    <property type="entry name" value="APYRASEFAMLY"/>
</dbReference>
<feature type="domain" description="Calcineurin-like phosphoesterase" evidence="3">
    <location>
        <begin position="38"/>
        <end position="250"/>
    </location>
</feature>
<evidence type="ECO:0000259" key="4">
    <source>
        <dbReference type="Pfam" id="PF02872"/>
    </source>
</evidence>
<dbReference type="GO" id="GO:0009166">
    <property type="term" value="P:nucleotide catabolic process"/>
    <property type="evidence" value="ECO:0007669"/>
    <property type="project" value="InterPro"/>
</dbReference>
<dbReference type="Proteomes" id="UP000283442">
    <property type="component" value="Unassembled WGS sequence"/>
</dbReference>
<dbReference type="Gene3D" id="3.90.780.10">
    <property type="entry name" value="5'-Nucleotidase, C-terminal domain"/>
    <property type="match status" value="1"/>
</dbReference>
<sequence>MSIVLSKGEFMRKILVMLALVFACLWGTAFAADFSQLVILHTNDTHGYDQRADGVNGMATVAALKEDYEAKGYKVLLVDAGDAIQDNNLVNFSKGKTAIDFMNAVGYDAMTLGNHEFDYGSDVALARIKQAKFPIVSANIIVDATGKPFTGKTHAIIRKGDLKIGVFGLTTPSTITTSNPKSTRGLTFLSKEEMYKAAQKEVDVLKAAHCDLIVAIGHLGSEPDAVGDRSNDVLANVKGIDVFIDGHDHTVKNLYIDGSLLTETGSHLANIGVVHYEDGKWQEDLHAYGQFNKEDAKIKAIVDKAQAAIDKKLATKVGTTPFELNGSRDPGVRTEETNLGDFIADAYLWQVRQAAVLDRVTIDGALMNGGSIRAGIKAGAITEADLLRVLPYHNYLQYVTMKGSTLLEILEAATCTTPTALGAFPQVAGIVYTVDTKTPFAKGELYPHSVYYRPAAPGSRVTITSVGGKPFDPEATYNIAVPDFLTSGGDSYYSMQDPAKVTIHDVDYLDTDAVRNYIKELGGTVSADYKAPQGRITLTK</sequence>
<dbReference type="InterPro" id="IPR006146">
    <property type="entry name" value="5'-Nucleotdase_CS"/>
</dbReference>
<dbReference type="AlphaFoldDB" id="A0A414NX90"/>
<dbReference type="InterPro" id="IPR008334">
    <property type="entry name" value="5'-Nucleotdase_C"/>
</dbReference>
<dbReference type="PANTHER" id="PTHR11575:SF24">
    <property type="entry name" value="5'-NUCLEOTIDASE"/>
    <property type="match status" value="1"/>
</dbReference>
<evidence type="ECO:0000313" key="5">
    <source>
        <dbReference type="EMBL" id="RHF51873.1"/>
    </source>
</evidence>
<evidence type="ECO:0000256" key="2">
    <source>
        <dbReference type="RuleBase" id="RU362119"/>
    </source>
</evidence>
<dbReference type="Pfam" id="PF00149">
    <property type="entry name" value="Metallophos"/>
    <property type="match status" value="1"/>
</dbReference>
<dbReference type="GO" id="GO:0000166">
    <property type="term" value="F:nucleotide binding"/>
    <property type="evidence" value="ECO:0007669"/>
    <property type="project" value="UniProtKB-KW"/>
</dbReference>
<dbReference type="SUPFAM" id="SSF56300">
    <property type="entry name" value="Metallo-dependent phosphatases"/>
    <property type="match status" value="1"/>
</dbReference>
<dbReference type="GO" id="GO:0046872">
    <property type="term" value="F:metal ion binding"/>
    <property type="evidence" value="ECO:0007669"/>
    <property type="project" value="InterPro"/>
</dbReference>
<keyword evidence="2" id="KW-0547">Nucleotide-binding</keyword>
<dbReference type="PANTHER" id="PTHR11575">
    <property type="entry name" value="5'-NUCLEOTIDASE-RELATED"/>
    <property type="match status" value="1"/>
</dbReference>
<dbReference type="Pfam" id="PF02872">
    <property type="entry name" value="5_nucleotid_C"/>
    <property type="match status" value="1"/>
</dbReference>
<dbReference type="InterPro" id="IPR029052">
    <property type="entry name" value="Metallo-depent_PP-like"/>
</dbReference>
<dbReference type="InterPro" id="IPR004843">
    <property type="entry name" value="Calcineurin-like_PHP"/>
</dbReference>
<comment type="caution">
    <text evidence="5">The sequence shown here is derived from an EMBL/GenBank/DDBJ whole genome shotgun (WGS) entry which is preliminary data.</text>
</comment>